<keyword evidence="5 15" id="KW-0548">Nucleotidyltransferase</keyword>
<evidence type="ECO:0000256" key="14">
    <source>
        <dbReference type="ARBA" id="ARBA00023242"/>
    </source>
</evidence>
<dbReference type="GeneTree" id="ENSGT00390000010194"/>
<dbReference type="CDD" id="cd05779">
    <property type="entry name" value="DNA_polB_epsilon_exo"/>
    <property type="match status" value="1"/>
</dbReference>
<evidence type="ECO:0000256" key="3">
    <source>
        <dbReference type="ARBA" id="ARBA00022485"/>
    </source>
</evidence>
<evidence type="ECO:0000256" key="6">
    <source>
        <dbReference type="ARBA" id="ARBA00022705"/>
    </source>
</evidence>
<dbReference type="GO" id="GO:0006281">
    <property type="term" value="P:DNA repair"/>
    <property type="evidence" value="ECO:0007669"/>
    <property type="project" value="InterPro"/>
</dbReference>
<dbReference type="STRING" id="8090.ENSORLP00000009820"/>
<protein>
    <recommendedName>
        <fullName evidence="15">DNA polymerase epsilon catalytic subunit</fullName>
        <ecNumber evidence="15">2.7.7.7</ecNumber>
    </recommendedName>
</protein>
<dbReference type="InterPro" id="IPR029703">
    <property type="entry name" value="POL2"/>
</dbReference>
<gene>
    <name evidence="18" type="primary">POLE</name>
</gene>
<keyword evidence="6 15" id="KW-0235">DNA replication</keyword>
<comment type="cofactor">
    <cofactor evidence="15">
        <name>[4Fe-4S] cluster</name>
        <dbReference type="ChEBI" id="CHEBI:49883"/>
    </cofactor>
</comment>
<keyword evidence="9 15" id="KW-0862">Zinc</keyword>
<keyword evidence="8 15" id="KW-0863">Zinc-finger</keyword>
<dbReference type="InterPro" id="IPR043502">
    <property type="entry name" value="DNA/RNA_pol_sf"/>
</dbReference>
<dbReference type="SUPFAM" id="SSF53098">
    <property type="entry name" value="Ribonuclease H-like"/>
    <property type="match status" value="1"/>
</dbReference>
<proteinExistence type="inferred from homology"/>
<dbReference type="InterPro" id="IPR036397">
    <property type="entry name" value="RNaseH_sf"/>
</dbReference>
<feature type="domain" description="DNA polymerase epsilon ,catalytic subunit A thumb" evidence="17">
    <location>
        <begin position="943"/>
        <end position="1089"/>
    </location>
</feature>
<dbReference type="Gene3D" id="3.30.420.10">
    <property type="entry name" value="Ribonuclease H-like superfamily/Ribonuclease H"/>
    <property type="match status" value="1"/>
</dbReference>
<evidence type="ECO:0000256" key="11">
    <source>
        <dbReference type="ARBA" id="ARBA00023004"/>
    </source>
</evidence>
<reference evidence="18" key="3">
    <citation type="submission" date="2025-09" db="UniProtKB">
        <authorList>
            <consortium name="Ensembl"/>
        </authorList>
    </citation>
    <scope>IDENTIFICATION</scope>
    <source>
        <strain evidence="18">Hd-rR</strain>
    </source>
</reference>
<dbReference type="EC" id="2.7.7.7" evidence="15"/>
<evidence type="ECO:0000256" key="12">
    <source>
        <dbReference type="ARBA" id="ARBA00023014"/>
    </source>
</evidence>
<keyword evidence="19" id="KW-1185">Reference proteome</keyword>
<comment type="subcellular location">
    <subcellularLocation>
        <location evidence="1 15">Nucleus</location>
    </subcellularLocation>
</comment>
<dbReference type="InterPro" id="IPR006133">
    <property type="entry name" value="DNA-dir_DNA_pol_B_exonuc"/>
</dbReference>
<evidence type="ECO:0000256" key="13">
    <source>
        <dbReference type="ARBA" id="ARBA00023125"/>
    </source>
</evidence>
<dbReference type="GO" id="GO:0008622">
    <property type="term" value="C:epsilon DNA polymerase complex"/>
    <property type="evidence" value="ECO:0007669"/>
    <property type="project" value="InterPro"/>
</dbReference>
<comment type="similarity">
    <text evidence="2 15">Belongs to the DNA polymerase type-B family.</text>
</comment>
<name>H2LUP2_ORYLA</name>
<comment type="catalytic activity">
    <reaction evidence="15">
        <text>DNA(n) + a 2'-deoxyribonucleoside 5'-triphosphate = DNA(n+1) + diphosphate</text>
        <dbReference type="Rhea" id="RHEA:22508"/>
        <dbReference type="Rhea" id="RHEA-COMP:17339"/>
        <dbReference type="Rhea" id="RHEA-COMP:17340"/>
        <dbReference type="ChEBI" id="CHEBI:33019"/>
        <dbReference type="ChEBI" id="CHEBI:61560"/>
        <dbReference type="ChEBI" id="CHEBI:173112"/>
        <dbReference type="EC" id="2.7.7.7"/>
    </reaction>
</comment>
<dbReference type="GO" id="GO:0051539">
    <property type="term" value="F:4 iron, 4 sulfur cluster binding"/>
    <property type="evidence" value="ECO:0007669"/>
    <property type="project" value="UniProtKB-KW"/>
</dbReference>
<feature type="domain" description="DNA-directed DNA polymerase family B exonuclease" evidence="16">
    <location>
        <begin position="208"/>
        <end position="414"/>
    </location>
</feature>
<dbReference type="Bgee" id="ENSORLG00000007834">
    <property type="expression patterns" value="Expressed in blastula and 10 other cell types or tissues"/>
</dbReference>
<dbReference type="GO" id="GO:0006260">
    <property type="term" value="P:DNA replication"/>
    <property type="evidence" value="ECO:0007669"/>
    <property type="project" value="UniProtKB-KW"/>
</dbReference>
<dbReference type="SMART" id="SM00486">
    <property type="entry name" value="POLBc"/>
    <property type="match status" value="1"/>
</dbReference>
<evidence type="ECO:0000313" key="18">
    <source>
        <dbReference type="Ensembl" id="ENSORLP00000009820.3"/>
    </source>
</evidence>
<dbReference type="PANTHER" id="PTHR10670:SF0">
    <property type="entry name" value="DNA POLYMERASE EPSILON CATALYTIC SUBUNIT A"/>
    <property type="match status" value="1"/>
</dbReference>
<dbReference type="InterPro" id="IPR055191">
    <property type="entry name" value="POL2_thumb"/>
</dbReference>
<evidence type="ECO:0000256" key="9">
    <source>
        <dbReference type="ARBA" id="ARBA00022833"/>
    </source>
</evidence>
<dbReference type="InterPro" id="IPR006172">
    <property type="entry name" value="DNA-dir_DNA_pol_B"/>
</dbReference>
<dbReference type="Ensembl" id="ENSORLT00000009821.3">
    <property type="protein sequence ID" value="ENSORLP00000009820.3"/>
    <property type="gene ID" value="ENSORLG00000007834.3"/>
</dbReference>
<dbReference type="AlphaFoldDB" id="H2LUP2"/>
<reference evidence="18 19" key="1">
    <citation type="journal article" date="2007" name="Nature">
        <title>The medaka draft genome and insights into vertebrate genome evolution.</title>
        <authorList>
            <person name="Kasahara M."/>
            <person name="Naruse K."/>
            <person name="Sasaki S."/>
            <person name="Nakatani Y."/>
            <person name="Qu W."/>
            <person name="Ahsan B."/>
            <person name="Yamada T."/>
            <person name="Nagayasu Y."/>
            <person name="Doi K."/>
            <person name="Kasai Y."/>
            <person name="Jindo T."/>
            <person name="Kobayashi D."/>
            <person name="Shimada A."/>
            <person name="Toyoda A."/>
            <person name="Kuroki Y."/>
            <person name="Fujiyama A."/>
            <person name="Sasaki T."/>
            <person name="Shimizu A."/>
            <person name="Asakawa S."/>
            <person name="Shimizu N."/>
            <person name="Hashimoto S."/>
            <person name="Yang J."/>
            <person name="Lee Y."/>
            <person name="Matsushima K."/>
            <person name="Sugano S."/>
            <person name="Sakaizumi M."/>
            <person name="Narita T."/>
            <person name="Ohishi K."/>
            <person name="Haga S."/>
            <person name="Ohta F."/>
            <person name="Nomoto H."/>
            <person name="Nogata K."/>
            <person name="Morishita T."/>
            <person name="Endo T."/>
            <person name="Shin-I T."/>
            <person name="Takeda H."/>
            <person name="Morishita S."/>
            <person name="Kohara Y."/>
        </authorList>
    </citation>
    <scope>NUCLEOTIDE SEQUENCE [LARGE SCALE GENOMIC DNA]</scope>
    <source>
        <strain evidence="18 19">Hd-rR</strain>
    </source>
</reference>
<keyword evidence="12 15" id="KW-0411">Iron-sulfur</keyword>
<keyword evidence="4 15" id="KW-0808">Transferase</keyword>
<evidence type="ECO:0000259" key="16">
    <source>
        <dbReference type="Pfam" id="PF03104"/>
    </source>
</evidence>
<accession>H2LUP2</accession>
<dbReference type="InterPro" id="IPR042087">
    <property type="entry name" value="DNA_pol_B_thumb"/>
</dbReference>
<dbReference type="InParanoid" id="H2LUP2"/>
<dbReference type="FunFam" id="3.90.1600.10:FF:000006">
    <property type="entry name" value="DNA polymerase epsilon catalytic subunit"/>
    <property type="match status" value="1"/>
</dbReference>
<evidence type="ECO:0000256" key="7">
    <source>
        <dbReference type="ARBA" id="ARBA00022723"/>
    </source>
</evidence>
<dbReference type="GO" id="GO:0003887">
    <property type="term" value="F:DNA-directed DNA polymerase activity"/>
    <property type="evidence" value="ECO:0007669"/>
    <property type="project" value="UniProtKB-KW"/>
</dbReference>
<evidence type="ECO:0000256" key="10">
    <source>
        <dbReference type="ARBA" id="ARBA00022932"/>
    </source>
</evidence>
<keyword evidence="10 15" id="KW-0239">DNA-directed DNA polymerase</keyword>
<dbReference type="GO" id="GO:0003677">
    <property type="term" value="F:DNA binding"/>
    <property type="evidence" value="ECO:0007669"/>
    <property type="project" value="UniProtKB-KW"/>
</dbReference>
<dbReference type="HOGENOM" id="CLU_000556_0_0_1"/>
<keyword evidence="13 15" id="KW-0238">DNA-binding</keyword>
<dbReference type="GO" id="GO:0000166">
    <property type="term" value="F:nucleotide binding"/>
    <property type="evidence" value="ECO:0007669"/>
    <property type="project" value="InterPro"/>
</dbReference>
<dbReference type="eggNOG" id="KOG1798">
    <property type="taxonomic scope" value="Eukaryota"/>
</dbReference>
<keyword evidence="11 15" id="KW-0408">Iron</keyword>
<evidence type="ECO:0000256" key="8">
    <source>
        <dbReference type="ARBA" id="ARBA00022771"/>
    </source>
</evidence>
<comment type="function">
    <text evidence="15">DNA polymerase II participates in chromosomal DNA replication.</text>
</comment>
<evidence type="ECO:0000256" key="5">
    <source>
        <dbReference type="ARBA" id="ARBA00022695"/>
    </source>
</evidence>
<evidence type="ECO:0000256" key="15">
    <source>
        <dbReference type="RuleBase" id="RU365029"/>
    </source>
</evidence>
<keyword evidence="3 15" id="KW-0004">4Fe-4S</keyword>
<dbReference type="FunFam" id="1.10.132.60:FF:000003">
    <property type="entry name" value="DNA polymerase epsilon catalytic subunit"/>
    <property type="match status" value="1"/>
</dbReference>
<evidence type="ECO:0000256" key="1">
    <source>
        <dbReference type="ARBA" id="ARBA00004123"/>
    </source>
</evidence>
<reference evidence="18" key="2">
    <citation type="submission" date="2025-08" db="UniProtKB">
        <authorList>
            <consortium name="Ensembl"/>
        </authorList>
    </citation>
    <scope>IDENTIFICATION</scope>
    <source>
        <strain evidence="18">Hd-rR</strain>
    </source>
</reference>
<evidence type="ECO:0000256" key="4">
    <source>
        <dbReference type="ARBA" id="ARBA00022679"/>
    </source>
</evidence>
<keyword evidence="7 15" id="KW-0479">Metal-binding</keyword>
<dbReference type="Gene3D" id="1.10.132.60">
    <property type="entry name" value="DNA polymerase family B, C-terminal domain"/>
    <property type="match status" value="1"/>
</dbReference>
<dbReference type="InterPro" id="IPR023211">
    <property type="entry name" value="DNA_pol_palm_dom_sf"/>
</dbReference>
<evidence type="ECO:0000256" key="2">
    <source>
        <dbReference type="ARBA" id="ARBA00005755"/>
    </source>
</evidence>
<dbReference type="CDD" id="cd05535">
    <property type="entry name" value="POLBc_epsilon"/>
    <property type="match status" value="1"/>
</dbReference>
<dbReference type="Pfam" id="PF22634">
    <property type="entry name" value="POL2_thumb"/>
    <property type="match status" value="1"/>
</dbReference>
<dbReference type="Pfam" id="PF03104">
    <property type="entry name" value="DNA_pol_B_exo1"/>
    <property type="match status" value="1"/>
</dbReference>
<keyword evidence="14 15" id="KW-0539">Nucleus</keyword>
<dbReference type="Proteomes" id="UP000001038">
    <property type="component" value="Chromosome 9"/>
</dbReference>
<evidence type="ECO:0000313" key="19">
    <source>
        <dbReference type="Proteomes" id="UP000001038"/>
    </source>
</evidence>
<dbReference type="PANTHER" id="PTHR10670">
    <property type="entry name" value="DNA POLYMERASE EPSILON CATALYTIC SUBUNIT A"/>
    <property type="match status" value="1"/>
</dbReference>
<dbReference type="SUPFAM" id="SSF56672">
    <property type="entry name" value="DNA/RNA polymerases"/>
    <property type="match status" value="1"/>
</dbReference>
<dbReference type="Gene3D" id="3.90.1600.10">
    <property type="entry name" value="Palm domain of DNA polymerase"/>
    <property type="match status" value="1"/>
</dbReference>
<dbReference type="GO" id="GO:0008270">
    <property type="term" value="F:zinc ion binding"/>
    <property type="evidence" value="ECO:0007669"/>
    <property type="project" value="UniProtKB-KW"/>
</dbReference>
<evidence type="ECO:0000259" key="17">
    <source>
        <dbReference type="Pfam" id="PF22634"/>
    </source>
</evidence>
<organism evidence="18 19">
    <name type="scientific">Oryzias latipes</name>
    <name type="common">Japanese rice fish</name>
    <name type="synonym">Japanese killifish</name>
    <dbReference type="NCBI Taxonomy" id="8090"/>
    <lineage>
        <taxon>Eukaryota</taxon>
        <taxon>Metazoa</taxon>
        <taxon>Chordata</taxon>
        <taxon>Craniata</taxon>
        <taxon>Vertebrata</taxon>
        <taxon>Euteleostomi</taxon>
        <taxon>Actinopterygii</taxon>
        <taxon>Neopterygii</taxon>
        <taxon>Teleostei</taxon>
        <taxon>Neoteleostei</taxon>
        <taxon>Acanthomorphata</taxon>
        <taxon>Ovalentaria</taxon>
        <taxon>Atherinomorphae</taxon>
        <taxon>Beloniformes</taxon>
        <taxon>Adrianichthyidae</taxon>
        <taxon>Oryziinae</taxon>
        <taxon>Oryzias</taxon>
    </lineage>
</organism>
<dbReference type="FunFam" id="3.30.420.10:FF:000010">
    <property type="entry name" value="DNA polymerase epsilon catalytic subunit"/>
    <property type="match status" value="1"/>
</dbReference>
<sequence length="1100" mass="126515">NFFPGGGGGSRLKVLKDDGSSMSALKRLERSQFTDDMDARFGFDRMKEPGEKTGWLINMHPTEILDEDKRMISAVDYYFIQEDGSRWPFPSSLIFILLQKREVISYLSKKFQGKVAKLEMLPKEDLDLPNHLVGLKRNYIKLSFNTVDDLIKVKREIAPAVRKNREREQSHDEYTSMLSSALSGVGVTTADEDGMSKSIVDQLDNVVDMREYDVPYHVRLSIDLKIHVAHWYNVRYRSNAYPLEIIRRDDLVERPDPVVLAFDIETTKLPLKFPDAESDQIMMISYMIDGQGFLITNREIVSENIEDFEFTPKPEYEGPFTVFNEDNEAALIQRWFDHVQETKPNIFVTYNGDFFDWPFVETRAAVHGLNMHREIGFQKDSQGEYKSSQAIHMDCLRWVKRDSYLPVGSHNLKAAAKAKLGYDPVELDPEEMCRMATEEPQTLATYSVSDAVATYYLYMKYVHPFIFALCTIIPMEPDEVLRKGSGTLCEALLMVQAFHANIVFPNKQEQAFNKLTDDGHVLDSETYVGGHVEALESGVFRSDIPCRFKMNPAAFDFLLQRVERTMRHAIEEEEKIPLEQVTNFNEVCDEIKEKLTSLKEVPNRIECPLIYHLDVGAMYPNIILTNRLQVNSVDLKEDGLAVERGNHRSEFHRIQQQLESEKLPPLFPNGPPRAFHTLNREEQAKHEKKRLADYCKKAYKKTHVTRLEQRVTTICQRENSFYVDTVRAFRDRRYEFKGLHKVWKKKLSAAQDSGDAAEVKRCKNMEILYESLQLAHKCILNSFYGYVMRKGARWYSMEMAGIVCYTGANIITQARELIEQIGRPLELDTDGIWCVLPNTFPENFVVKTSNEKKPKVTISYPGAMLNIMVKEGFTNDQYHELVDPASLTYNTRAENSIFFEVDGPYLAMILPASKEEGKKLKKRYAVFNEDGSLAELKGFEIKRRGELQLIKIFQSSVFEAFLKGTTLEEVYTSVAKVADYWLDVLYSKAANMPDAELFDLISENRSMSRKLEDYGEQKSTSISTAKRLAEFLGDQMVKDAGLSCRYVISRKPEGSPVTERAIPLAIFQAESSVKKHFLRKWLKMPTCQRHGGRSQFGRQL</sequence>
<dbReference type="InterPro" id="IPR012337">
    <property type="entry name" value="RNaseH-like_sf"/>
</dbReference>
<dbReference type="Gene3D" id="3.30.342.10">
    <property type="entry name" value="DNA Polymerase, chain B, domain 1"/>
    <property type="match status" value="1"/>
</dbReference>